<feature type="region of interest" description="Disordered" evidence="1">
    <location>
        <begin position="61"/>
        <end position="86"/>
    </location>
</feature>
<evidence type="ECO:0000256" key="1">
    <source>
        <dbReference type="SAM" id="MobiDB-lite"/>
    </source>
</evidence>
<protein>
    <submittedName>
        <fullName evidence="2">Uncharacterized protein</fullName>
    </submittedName>
</protein>
<feature type="compositionally biased region" description="Polar residues" evidence="1">
    <location>
        <begin position="75"/>
        <end position="86"/>
    </location>
</feature>
<gene>
    <name evidence="2" type="ORF">VM95_33435</name>
</gene>
<proteinExistence type="predicted"/>
<dbReference type="EMBL" id="JZKH01000112">
    <property type="protein sequence ID" value="KJS58422.1"/>
    <property type="molecule type" value="Genomic_DNA"/>
</dbReference>
<reference evidence="2 3" key="1">
    <citation type="submission" date="2015-02" db="EMBL/GenBank/DDBJ databases">
        <authorList>
            <person name="Ju K.-S."/>
            <person name="Doroghazi J.R."/>
            <person name="Metcalf W."/>
        </authorList>
    </citation>
    <scope>NUCLEOTIDE SEQUENCE [LARGE SCALE GENOMIC DNA]</scope>
    <source>
        <strain evidence="2 3">ATCC 31215</strain>
    </source>
</reference>
<evidence type="ECO:0000313" key="2">
    <source>
        <dbReference type="EMBL" id="KJS58422.1"/>
    </source>
</evidence>
<comment type="caution">
    <text evidence="2">The sequence shown here is derived from an EMBL/GenBank/DDBJ whole genome shotgun (WGS) entry which is preliminary data.</text>
</comment>
<keyword evidence="3" id="KW-1185">Reference proteome</keyword>
<evidence type="ECO:0000313" key="3">
    <source>
        <dbReference type="Proteomes" id="UP000033699"/>
    </source>
</evidence>
<sequence>MFAGYYKYRERSYFLQQTADAVEEEAYALTLGVGAYGAFKPNQEGEALALALFTQRVEDLRNEQRRRQQQLDQPAEQTSPTGAPQA</sequence>
<organism evidence="2 3">
    <name type="scientific">Streptomyces rubellomurinus (strain ATCC 31215)</name>
    <dbReference type="NCBI Taxonomy" id="359131"/>
    <lineage>
        <taxon>Bacteria</taxon>
        <taxon>Bacillati</taxon>
        <taxon>Actinomycetota</taxon>
        <taxon>Actinomycetes</taxon>
        <taxon>Kitasatosporales</taxon>
        <taxon>Streptomycetaceae</taxon>
        <taxon>Streptomyces</taxon>
    </lineage>
</organism>
<name>A0A0F2T9I9_STRR3</name>
<dbReference type="PATRIC" id="fig|359131.3.peg.963"/>
<accession>A0A0F2T9I9</accession>
<dbReference type="AlphaFoldDB" id="A0A0F2T9I9"/>
<dbReference type="Proteomes" id="UP000033699">
    <property type="component" value="Unassembled WGS sequence"/>
</dbReference>